<reference evidence="12 13" key="1">
    <citation type="journal article" date="2023" name="G3 (Bethesda)">
        <title>A haplotype-resolved chromosome-scale genome for Quercus rubra L. provides insights into the genetics of adaptive traits for red oak species.</title>
        <authorList>
            <person name="Kapoor B."/>
            <person name="Jenkins J."/>
            <person name="Schmutz J."/>
            <person name="Zhebentyayeva T."/>
            <person name="Kuelheim C."/>
            <person name="Coggeshall M."/>
            <person name="Heim C."/>
            <person name="Lasky J.R."/>
            <person name="Leites L."/>
            <person name="Islam-Faridi N."/>
            <person name="Romero-Severson J."/>
            <person name="DeLeo V.L."/>
            <person name="Lucas S.M."/>
            <person name="Lazic D."/>
            <person name="Gailing O."/>
            <person name="Carlson J."/>
            <person name="Staton M."/>
        </authorList>
    </citation>
    <scope>NUCLEOTIDE SEQUENCE [LARGE SCALE GENOMIC DNA]</scope>
    <source>
        <strain evidence="12">Pseudo-F2</strain>
    </source>
</reference>
<accession>A0AAN7DU11</accession>
<dbReference type="Proteomes" id="UP001324115">
    <property type="component" value="Unassembled WGS sequence"/>
</dbReference>
<dbReference type="InterPro" id="IPR000743">
    <property type="entry name" value="Glyco_hydro_28"/>
</dbReference>
<dbReference type="Gene3D" id="2.160.20.10">
    <property type="entry name" value="Single-stranded right-handed beta-helix, Pectin lyase-like"/>
    <property type="match status" value="1"/>
</dbReference>
<feature type="active site" evidence="8">
    <location>
        <position position="308"/>
    </location>
</feature>
<evidence type="ECO:0000256" key="7">
    <source>
        <dbReference type="ARBA" id="ARBA00023316"/>
    </source>
</evidence>
<keyword evidence="11" id="KW-0732">Signal</keyword>
<dbReference type="SMART" id="SM00710">
    <property type="entry name" value="PbH1"/>
    <property type="match status" value="5"/>
</dbReference>
<comment type="subcellular location">
    <subcellularLocation>
        <location evidence="1">Secreted</location>
        <location evidence="1">Cell wall</location>
    </subcellularLocation>
</comment>
<dbReference type="InterPro" id="IPR012334">
    <property type="entry name" value="Pectin_lyas_fold"/>
</dbReference>
<comment type="caution">
    <text evidence="12">The sequence shown here is derived from an EMBL/GenBank/DDBJ whole genome shotgun (WGS) entry which is preliminary data.</text>
</comment>
<evidence type="ECO:0000313" key="13">
    <source>
        <dbReference type="Proteomes" id="UP001324115"/>
    </source>
</evidence>
<dbReference type="Pfam" id="PF00295">
    <property type="entry name" value="Glyco_hydro_28"/>
    <property type="match status" value="1"/>
</dbReference>
<keyword evidence="5 9" id="KW-0378">Hydrolase</keyword>
<evidence type="ECO:0000256" key="9">
    <source>
        <dbReference type="RuleBase" id="RU361169"/>
    </source>
</evidence>
<feature type="compositionally biased region" description="Pro residues" evidence="10">
    <location>
        <begin position="53"/>
        <end position="72"/>
    </location>
</feature>
<comment type="similarity">
    <text evidence="2 9">Belongs to the glycosyl hydrolase 28 family.</text>
</comment>
<feature type="signal peptide" evidence="11">
    <location>
        <begin position="1"/>
        <end position="26"/>
    </location>
</feature>
<protein>
    <recommendedName>
        <fullName evidence="14">Polygalacturonase</fullName>
    </recommendedName>
</protein>
<keyword evidence="6 9" id="KW-0326">Glycosidase</keyword>
<evidence type="ECO:0000256" key="11">
    <source>
        <dbReference type="SAM" id="SignalP"/>
    </source>
</evidence>
<dbReference type="FunFam" id="2.160.20.10:FF:000012">
    <property type="entry name" value="Polygalacturonase At1g48100 family"/>
    <property type="match status" value="1"/>
</dbReference>
<keyword evidence="13" id="KW-1185">Reference proteome</keyword>
<evidence type="ECO:0000256" key="6">
    <source>
        <dbReference type="ARBA" id="ARBA00023295"/>
    </source>
</evidence>
<dbReference type="GO" id="GO:0004650">
    <property type="term" value="F:polygalacturonase activity"/>
    <property type="evidence" value="ECO:0007669"/>
    <property type="project" value="InterPro"/>
</dbReference>
<sequence>MDLLHTLLAIWIIASLVFQNSSNVEGRYHYHRKPKSSHRGSPGSKAPVSSPDPQNPSSPTSPPSVPADPYPNDPGNSSKNCVFDVRSYGAVGDGSNDDTEAFRQAWKEACAVESAVILAPEGYSFIITSTIFSGPCKPGLVFQVDGILMTPEGPDSWPKADSRKQWLVFYRLDQMTFTGKGTIEGNGQKWWELPCKPHRGPNGSTLSGPCDSPALIRFFMSTNLVVSGLRILNSPQFHMKFDGCEGVLIDKLSISSPKLSPNTDGIHIENTKAVGIYNSMISNGDDCISIGPGCSNVAIEGVTCGPSHGISIGSLGVHNSQACVSNITVRNAVIKESDNGLRIKTWQGGTGSVTGIAFDNIQMDNVMNCIIIDQYYCLSKACLNETSAVHVNDISYRNIKGTYDVRRTPIHFACSDTVACTNIKLSEVELFPEEGQLLEDPFCWNAYGNQETLTIPPIDCLRDGEPQNAFEPSTYECN</sequence>
<dbReference type="GO" id="GO:0071555">
    <property type="term" value="P:cell wall organization"/>
    <property type="evidence" value="ECO:0007669"/>
    <property type="project" value="UniProtKB-KW"/>
</dbReference>
<gene>
    <name evidence="12" type="ORF">RGQ29_033129</name>
</gene>
<proteinExistence type="inferred from homology"/>
<evidence type="ECO:0000256" key="4">
    <source>
        <dbReference type="ARBA" id="ARBA00022525"/>
    </source>
</evidence>
<evidence type="ECO:0000313" key="12">
    <source>
        <dbReference type="EMBL" id="KAK4543871.1"/>
    </source>
</evidence>
<evidence type="ECO:0000256" key="10">
    <source>
        <dbReference type="SAM" id="MobiDB-lite"/>
    </source>
</evidence>
<evidence type="ECO:0000256" key="8">
    <source>
        <dbReference type="PROSITE-ProRule" id="PRU10052"/>
    </source>
</evidence>
<dbReference type="InterPro" id="IPR006626">
    <property type="entry name" value="PbH1"/>
</dbReference>
<feature type="region of interest" description="Disordered" evidence="10">
    <location>
        <begin position="30"/>
        <end position="76"/>
    </location>
</feature>
<keyword evidence="3" id="KW-0134">Cell wall</keyword>
<name>A0AAN7DU11_QUERU</name>
<keyword evidence="7" id="KW-0961">Cell wall biogenesis/degradation</keyword>
<dbReference type="SUPFAM" id="SSF51126">
    <property type="entry name" value="Pectin lyase-like"/>
    <property type="match status" value="1"/>
</dbReference>
<dbReference type="PANTHER" id="PTHR31375">
    <property type="match status" value="1"/>
</dbReference>
<evidence type="ECO:0000256" key="1">
    <source>
        <dbReference type="ARBA" id="ARBA00004191"/>
    </source>
</evidence>
<evidence type="ECO:0000256" key="2">
    <source>
        <dbReference type="ARBA" id="ARBA00008834"/>
    </source>
</evidence>
<keyword evidence="4" id="KW-0964">Secreted</keyword>
<dbReference type="InterPro" id="IPR011050">
    <property type="entry name" value="Pectin_lyase_fold/virulence"/>
</dbReference>
<dbReference type="AlphaFoldDB" id="A0AAN7DU11"/>
<evidence type="ECO:0000256" key="3">
    <source>
        <dbReference type="ARBA" id="ARBA00022512"/>
    </source>
</evidence>
<dbReference type="EMBL" id="JAXUIC010000316">
    <property type="protein sequence ID" value="KAK4543871.1"/>
    <property type="molecule type" value="Genomic_DNA"/>
</dbReference>
<evidence type="ECO:0000256" key="5">
    <source>
        <dbReference type="ARBA" id="ARBA00022801"/>
    </source>
</evidence>
<dbReference type="PROSITE" id="PS00502">
    <property type="entry name" value="POLYGALACTURONASE"/>
    <property type="match status" value="1"/>
</dbReference>
<feature type="chain" id="PRO_5042830228" description="Polygalacturonase" evidence="11">
    <location>
        <begin position="27"/>
        <end position="478"/>
    </location>
</feature>
<dbReference type="GO" id="GO:0005975">
    <property type="term" value="P:carbohydrate metabolic process"/>
    <property type="evidence" value="ECO:0007669"/>
    <property type="project" value="InterPro"/>
</dbReference>
<evidence type="ECO:0008006" key="14">
    <source>
        <dbReference type="Google" id="ProtNLM"/>
    </source>
</evidence>
<organism evidence="12 13">
    <name type="scientific">Quercus rubra</name>
    <name type="common">Northern red oak</name>
    <name type="synonym">Quercus borealis</name>
    <dbReference type="NCBI Taxonomy" id="3512"/>
    <lineage>
        <taxon>Eukaryota</taxon>
        <taxon>Viridiplantae</taxon>
        <taxon>Streptophyta</taxon>
        <taxon>Embryophyta</taxon>
        <taxon>Tracheophyta</taxon>
        <taxon>Spermatophyta</taxon>
        <taxon>Magnoliopsida</taxon>
        <taxon>eudicotyledons</taxon>
        <taxon>Gunneridae</taxon>
        <taxon>Pentapetalae</taxon>
        <taxon>rosids</taxon>
        <taxon>fabids</taxon>
        <taxon>Fagales</taxon>
        <taxon>Fagaceae</taxon>
        <taxon>Quercus</taxon>
    </lineage>
</organism>